<dbReference type="PANTHER" id="PTHR11006:SF124">
    <property type="entry name" value="ARGININE METHYLTRANSFERASE 1-RELATED"/>
    <property type="match status" value="1"/>
</dbReference>
<evidence type="ECO:0000256" key="3">
    <source>
        <dbReference type="ARBA" id="ARBA00022679"/>
    </source>
</evidence>
<dbReference type="EMBL" id="GEDC01009422">
    <property type="protein sequence ID" value="JAS27876.1"/>
    <property type="molecule type" value="Transcribed_RNA"/>
</dbReference>
<protein>
    <recommendedName>
        <fullName evidence="1">type I protein arginine methyltransferase</fullName>
        <ecNumber evidence="1">2.1.1.319</ecNumber>
    </recommendedName>
</protein>
<feature type="signal peptide" evidence="7">
    <location>
        <begin position="1"/>
        <end position="19"/>
    </location>
</feature>
<dbReference type="PANTHER" id="PTHR11006">
    <property type="entry name" value="PROTEIN ARGININE N-METHYLTRANSFERASE"/>
    <property type="match status" value="1"/>
</dbReference>
<dbReference type="AlphaFoldDB" id="A0A1B6DQB8"/>
<dbReference type="EC" id="2.1.1.319" evidence="1"/>
<evidence type="ECO:0000259" key="8">
    <source>
        <dbReference type="Pfam" id="PF13649"/>
    </source>
</evidence>
<dbReference type="FunFam" id="2.70.160.11:FF:000001">
    <property type="entry name" value="Blast:Protein arginine N-methyltransferase 1"/>
    <property type="match status" value="1"/>
</dbReference>
<dbReference type="GO" id="GO:0005634">
    <property type="term" value="C:nucleus"/>
    <property type="evidence" value="ECO:0007669"/>
    <property type="project" value="TreeGrafter"/>
</dbReference>
<feature type="domain" description="Methyltransferase" evidence="8">
    <location>
        <begin position="100"/>
        <end position="200"/>
    </location>
</feature>
<dbReference type="CDD" id="cd02440">
    <property type="entry name" value="AdoMet_MTases"/>
    <property type="match status" value="1"/>
</dbReference>
<dbReference type="GO" id="GO:0032259">
    <property type="term" value="P:methylation"/>
    <property type="evidence" value="ECO:0007669"/>
    <property type="project" value="UniProtKB-KW"/>
</dbReference>
<evidence type="ECO:0000256" key="4">
    <source>
        <dbReference type="ARBA" id="ARBA00022691"/>
    </source>
</evidence>
<evidence type="ECO:0000256" key="2">
    <source>
        <dbReference type="ARBA" id="ARBA00022603"/>
    </source>
</evidence>
<feature type="chain" id="PRO_5008581434" description="type I protein arginine methyltransferase" evidence="7">
    <location>
        <begin position="20"/>
        <end position="382"/>
    </location>
</feature>
<dbReference type="PROSITE" id="PS51678">
    <property type="entry name" value="SAM_MT_PRMT"/>
    <property type="match status" value="1"/>
</dbReference>
<keyword evidence="2 6" id="KW-0489">Methyltransferase</keyword>
<evidence type="ECO:0000256" key="1">
    <source>
        <dbReference type="ARBA" id="ARBA00011925"/>
    </source>
</evidence>
<keyword evidence="3 6" id="KW-0808">Transferase</keyword>
<dbReference type="GO" id="GO:0035241">
    <property type="term" value="F:protein-arginine omega-N monomethyltransferase activity"/>
    <property type="evidence" value="ECO:0007669"/>
    <property type="project" value="TreeGrafter"/>
</dbReference>
<dbReference type="Gene3D" id="3.40.50.150">
    <property type="entry name" value="Vaccinia Virus protein VP39"/>
    <property type="match status" value="1"/>
</dbReference>
<evidence type="ECO:0000256" key="6">
    <source>
        <dbReference type="PROSITE-ProRule" id="PRU01015"/>
    </source>
</evidence>
<dbReference type="Gene3D" id="2.70.160.11">
    <property type="entry name" value="Hnrnp arginine n-methyltransferase1"/>
    <property type="match status" value="1"/>
</dbReference>
<dbReference type="InterPro" id="IPR029063">
    <property type="entry name" value="SAM-dependent_MTases_sf"/>
</dbReference>
<feature type="domain" description="Protein arginine N-methyltransferase" evidence="9">
    <location>
        <begin position="205"/>
        <end position="366"/>
    </location>
</feature>
<comment type="catalytic activity">
    <reaction evidence="5">
        <text>L-arginyl-[protein] + S-adenosyl-L-methionine = N(omega)-methyl-L-arginyl-[protein] + S-adenosyl-L-homocysteine + H(+)</text>
        <dbReference type="Rhea" id="RHEA:48100"/>
        <dbReference type="Rhea" id="RHEA-COMP:10532"/>
        <dbReference type="Rhea" id="RHEA-COMP:11990"/>
        <dbReference type="ChEBI" id="CHEBI:15378"/>
        <dbReference type="ChEBI" id="CHEBI:29965"/>
        <dbReference type="ChEBI" id="CHEBI:57856"/>
        <dbReference type="ChEBI" id="CHEBI:59789"/>
        <dbReference type="ChEBI" id="CHEBI:65280"/>
    </reaction>
    <physiologicalReaction direction="left-to-right" evidence="5">
        <dbReference type="Rhea" id="RHEA:48101"/>
    </physiologicalReaction>
</comment>
<organism evidence="10">
    <name type="scientific">Clastoptera arizonana</name>
    <name type="common">Arizona spittle bug</name>
    <dbReference type="NCBI Taxonomy" id="38151"/>
    <lineage>
        <taxon>Eukaryota</taxon>
        <taxon>Metazoa</taxon>
        <taxon>Ecdysozoa</taxon>
        <taxon>Arthropoda</taxon>
        <taxon>Hexapoda</taxon>
        <taxon>Insecta</taxon>
        <taxon>Pterygota</taxon>
        <taxon>Neoptera</taxon>
        <taxon>Paraneoptera</taxon>
        <taxon>Hemiptera</taxon>
        <taxon>Auchenorrhyncha</taxon>
        <taxon>Cercopoidea</taxon>
        <taxon>Clastopteridae</taxon>
        <taxon>Clastoptera</taxon>
    </lineage>
</organism>
<evidence type="ECO:0000256" key="5">
    <source>
        <dbReference type="ARBA" id="ARBA00049303"/>
    </source>
</evidence>
<keyword evidence="4 6" id="KW-0949">S-adenosyl-L-methionine</keyword>
<evidence type="ECO:0000259" key="9">
    <source>
        <dbReference type="Pfam" id="PF22528"/>
    </source>
</evidence>
<evidence type="ECO:0000256" key="7">
    <source>
        <dbReference type="SAM" id="SignalP"/>
    </source>
</evidence>
<keyword evidence="7" id="KW-0732">Signal</keyword>
<dbReference type="InterPro" id="IPR025799">
    <property type="entry name" value="Arg_MeTrfase"/>
</dbReference>
<accession>A0A1B6DQB8</accession>
<dbReference type="InterPro" id="IPR055135">
    <property type="entry name" value="PRMT_dom"/>
</dbReference>
<name>A0A1B6DQB8_9HEMI</name>
<dbReference type="Pfam" id="PF22528">
    <property type="entry name" value="PRMT_C"/>
    <property type="match status" value="1"/>
</dbReference>
<proteinExistence type="predicted"/>
<sequence length="382" mass="44422">MNSFIYKLVILLIISMCECCREQCDVQSCDPLERDQCDACRSKDDYDNRDYFYDITSKDYYFDSYAHFGVHEDMLKDEVRTLTYRNAMINNRHLFKDKIVLDVGCGTGILSLFAAEAGAAKVIGVDCSNVVDYAKQIVKANEMERTITIIKGKIEELDDLPEGIQKVDIIVSEWMGYCLLYESMLQTVLYARDKWLKEDGILFPDRTALYITAIEDEEYKNDRFNWWGNVYGYNMEVVRKVALMEPMVDGIDSNKVVTTAHRLINIDLYKVKEEDLSFTSNFSLLVKRNDYVHALATYFTVQFTKCLKNTGFSTAPNERSTHWKQTIFYLDNFLAVKKGEAITGTFYLTQNSKQKRDLEIDITVKHEGEFAELYESNHYQMR</sequence>
<reference evidence="10" key="1">
    <citation type="submission" date="2015-12" db="EMBL/GenBank/DDBJ databases">
        <title>De novo transcriptome assembly of four potential Pierce s Disease insect vectors from Arizona vineyards.</title>
        <authorList>
            <person name="Tassone E.E."/>
        </authorList>
    </citation>
    <scope>NUCLEOTIDE SEQUENCE</scope>
</reference>
<dbReference type="SUPFAM" id="SSF53335">
    <property type="entry name" value="S-adenosyl-L-methionine-dependent methyltransferases"/>
    <property type="match status" value="1"/>
</dbReference>
<gene>
    <name evidence="10" type="ORF">g.25481</name>
</gene>
<dbReference type="FunFam" id="3.40.50.150:FF:000003">
    <property type="entry name" value="Blast:Protein arginine N-methyltransferase 1"/>
    <property type="match status" value="1"/>
</dbReference>
<dbReference type="GO" id="GO:0042054">
    <property type="term" value="F:histone methyltransferase activity"/>
    <property type="evidence" value="ECO:0007669"/>
    <property type="project" value="TreeGrafter"/>
</dbReference>
<dbReference type="InterPro" id="IPR041698">
    <property type="entry name" value="Methyltransf_25"/>
</dbReference>
<evidence type="ECO:0000313" key="10">
    <source>
        <dbReference type="EMBL" id="JAS27876.1"/>
    </source>
</evidence>
<dbReference type="GO" id="GO:0035242">
    <property type="term" value="F:protein-arginine omega-N asymmetric methyltransferase activity"/>
    <property type="evidence" value="ECO:0007669"/>
    <property type="project" value="UniProtKB-EC"/>
</dbReference>
<dbReference type="Pfam" id="PF13649">
    <property type="entry name" value="Methyltransf_25"/>
    <property type="match status" value="1"/>
</dbReference>